<name>A0A5J5EYG5_9PEZI</name>
<feature type="compositionally biased region" description="Basic and acidic residues" evidence="1">
    <location>
        <begin position="190"/>
        <end position="207"/>
    </location>
</feature>
<feature type="compositionally biased region" description="Basic and acidic residues" evidence="1">
    <location>
        <begin position="498"/>
        <end position="512"/>
    </location>
</feature>
<feature type="region of interest" description="Disordered" evidence="1">
    <location>
        <begin position="183"/>
        <end position="243"/>
    </location>
</feature>
<organism evidence="2 3">
    <name type="scientific">Sphaerosporella brunnea</name>
    <dbReference type="NCBI Taxonomy" id="1250544"/>
    <lineage>
        <taxon>Eukaryota</taxon>
        <taxon>Fungi</taxon>
        <taxon>Dikarya</taxon>
        <taxon>Ascomycota</taxon>
        <taxon>Pezizomycotina</taxon>
        <taxon>Pezizomycetes</taxon>
        <taxon>Pezizales</taxon>
        <taxon>Pyronemataceae</taxon>
        <taxon>Sphaerosporella</taxon>
    </lineage>
</organism>
<dbReference type="AlphaFoldDB" id="A0A5J5EYG5"/>
<feature type="compositionally biased region" description="Acidic residues" evidence="1">
    <location>
        <begin position="325"/>
        <end position="407"/>
    </location>
</feature>
<dbReference type="Pfam" id="PF10446">
    <property type="entry name" value="DUF2457"/>
    <property type="match status" value="2"/>
</dbReference>
<dbReference type="EMBL" id="VXIS01000078">
    <property type="protein sequence ID" value="KAA8907519.1"/>
    <property type="molecule type" value="Genomic_DNA"/>
</dbReference>
<accession>A0A5J5EYG5</accession>
<evidence type="ECO:0000256" key="1">
    <source>
        <dbReference type="SAM" id="MobiDB-lite"/>
    </source>
</evidence>
<dbReference type="InParanoid" id="A0A5J5EYG5"/>
<dbReference type="Proteomes" id="UP000326924">
    <property type="component" value="Unassembled WGS sequence"/>
</dbReference>
<reference evidence="2 3" key="1">
    <citation type="submission" date="2019-09" db="EMBL/GenBank/DDBJ databases">
        <title>Draft genome of the ectomycorrhizal ascomycete Sphaerosporella brunnea.</title>
        <authorList>
            <consortium name="DOE Joint Genome Institute"/>
            <person name="Benucci G.M."/>
            <person name="Marozzi G."/>
            <person name="Antonielli L."/>
            <person name="Sanchez S."/>
            <person name="Marco P."/>
            <person name="Wang X."/>
            <person name="Falini L.B."/>
            <person name="Barry K."/>
            <person name="Haridas S."/>
            <person name="Lipzen A."/>
            <person name="Labutti K."/>
            <person name="Grigoriev I.V."/>
            <person name="Murat C."/>
            <person name="Martin F."/>
            <person name="Albertini E."/>
            <person name="Donnini D."/>
            <person name="Bonito G."/>
        </authorList>
    </citation>
    <scope>NUCLEOTIDE SEQUENCE [LARGE SCALE GENOMIC DNA]</scope>
    <source>
        <strain evidence="2 3">Sb_GMNB300</strain>
    </source>
</reference>
<comment type="caution">
    <text evidence="2">The sequence shown here is derived from an EMBL/GenBank/DDBJ whole genome shotgun (WGS) entry which is preliminary data.</text>
</comment>
<dbReference type="InterPro" id="IPR018853">
    <property type="entry name" value="DUF2457"/>
</dbReference>
<protein>
    <submittedName>
        <fullName evidence="2">Uncharacterized protein</fullName>
    </submittedName>
</protein>
<keyword evidence="3" id="KW-1185">Reference proteome</keyword>
<feature type="region of interest" description="Disordered" evidence="1">
    <location>
        <begin position="473"/>
        <end position="587"/>
    </location>
</feature>
<proteinExistence type="predicted"/>
<dbReference type="OrthoDB" id="2011769at2759"/>
<sequence length="690" mass="76901">MSSEQGHSIFRHGFYMQNFSPSGTANLPSTCDEELVDEADEPPDAIATHFSRINYSLSDAEFSKHSIYEHPAPKESLLTRALLTSPVLGPVDRVDPPQFSRGMSVWSNTSAGSTVDLTSDCGMTSPSRANTPSPPPPMYLTGIARVMEKGLTFNEPKRIDIVGDKQDVIEGLGRKRCITFAAGVPPPSRRGSEDQVTRADEFKKEPIRPSPSKRNSALTFVCAQKEDSQQSTARPLRSPPPAPKHIDFAATARRESCATAQTKVVAPVASKPVTFAPKVAYPERQLYDSESAADSWTNLPIDKTRLLRVDDLLRKERDIRKLSEEAEAEALQEEGMVDEEEEEEEEEDTLVQEDVDEEEEEEDDEDDYQDEYDEDEDEDDDDYDGESGNESDNESGFASDDEDDDDFFALHPPMLIPTRPAYANSFADMAMSPRQIRPTSPELPDSTDFVCGTFDEDKPLEEAYLSCLEERKRIKHKATPQDIDPSFPTSDPEDSDHEPETRHIGKITRDDSSSDGNQSRGRKMRGGMTKDQSPNRGRVHSPAPVRRTALAQSPAPSRRVPSRTRHASPPPPVRRGSRILSPAPCRRRTIFQTGNSIVRARSLPRNRTSKSSRVDSAAGSPVRARPVFIGRGAIDIVKGLEKKRERRRARLNRKEKDESWRAGAGVEKMRELGLEICGKGRTRPIWVISA</sequence>
<gene>
    <name evidence="2" type="ORF">FN846DRAFT_906549</name>
</gene>
<evidence type="ECO:0000313" key="3">
    <source>
        <dbReference type="Proteomes" id="UP000326924"/>
    </source>
</evidence>
<evidence type="ECO:0000313" key="2">
    <source>
        <dbReference type="EMBL" id="KAA8907519.1"/>
    </source>
</evidence>
<feature type="region of interest" description="Disordered" evidence="1">
    <location>
        <begin position="324"/>
        <end position="413"/>
    </location>
</feature>